<gene>
    <name evidence="2" type="ORF">T229_02910</name>
</gene>
<reference evidence="2 3" key="1">
    <citation type="submission" date="2013-11" db="EMBL/GenBank/DDBJ databases">
        <title>Single cell genomics of uncultured Tannerella BU063 (oral taxon 286).</title>
        <authorList>
            <person name="Beall C.J."/>
            <person name="Campbell A.G."/>
            <person name="Griffen A.L."/>
            <person name="Podar M."/>
            <person name="Leys E.J."/>
        </authorList>
    </citation>
    <scope>NUCLEOTIDE SEQUENCE [LARGE SCALE GENOMIC DNA]</scope>
    <source>
        <strain evidence="2">Cell 5</strain>
    </source>
</reference>
<feature type="signal peptide" evidence="1">
    <location>
        <begin position="1"/>
        <end position="25"/>
    </location>
</feature>
<accession>W2CEP9</accession>
<dbReference type="Proteomes" id="UP000018872">
    <property type="component" value="Unassembled WGS sequence"/>
</dbReference>
<dbReference type="EMBL" id="AYYC01000506">
    <property type="protein sequence ID" value="ETK05523.1"/>
    <property type="molecule type" value="Genomic_DNA"/>
</dbReference>
<protein>
    <recommendedName>
        <fullName evidence="4">SH3b domain-containing protein</fullName>
    </recommendedName>
</protein>
<name>W2CEP9_9BACT</name>
<evidence type="ECO:0008006" key="4">
    <source>
        <dbReference type="Google" id="ProtNLM"/>
    </source>
</evidence>
<sequence>MKTKNSPLTLALLLALLAFIPATHAQSNGNKQWGTHVLRVHIQPGKRPTIADFARAFTKQYPTPLNTAALAKLDGKTPQPKSCTLEYLLDAPSGYLKYSFHENSCNRTDYPTMEMCYWRTDAGHCLVAVNGNTYMGNLLLVFYDYDPATGLMTPRSALPFKDFYDDVREFIVQLPRKGKDIHLEGWSDRSAPAPLTLRWDGQGGFTLVGAAERYRQPGAGLYQNGQFPATFKTRFGDSDEYPTPFNVHFGKSDEAIPRYNGPSSSATHPITPGDFCYDITVEKVQTGRAYIHYAQMSEDPTVEPSYDHAWVDCSSLYVLLHSRHESVAMTLFAEPTRTSRPLQTIKNEYVDDSQIRPFPWQLLDAREGWLKVRHLRTHVTGWVESRFASSDFVQ</sequence>
<dbReference type="AlphaFoldDB" id="W2CEP9"/>
<proteinExistence type="predicted"/>
<keyword evidence="1" id="KW-0732">Signal</keyword>
<evidence type="ECO:0000313" key="3">
    <source>
        <dbReference type="Proteomes" id="UP000018872"/>
    </source>
</evidence>
<feature type="chain" id="PRO_5004813522" description="SH3b domain-containing protein" evidence="1">
    <location>
        <begin position="26"/>
        <end position="394"/>
    </location>
</feature>
<evidence type="ECO:0000313" key="2">
    <source>
        <dbReference type="EMBL" id="ETK05523.1"/>
    </source>
</evidence>
<comment type="caution">
    <text evidence="2">The sequence shown here is derived from an EMBL/GenBank/DDBJ whole genome shotgun (WGS) entry which is preliminary data.</text>
</comment>
<organism evidence="2 3">
    <name type="scientific">Tannerella sp. oral taxon BU063 isolate Cell 5</name>
    <dbReference type="NCBI Taxonomy" id="1410950"/>
    <lineage>
        <taxon>Bacteria</taxon>
        <taxon>Pseudomonadati</taxon>
        <taxon>Bacteroidota</taxon>
        <taxon>Bacteroidia</taxon>
        <taxon>Bacteroidales</taxon>
        <taxon>Tannerellaceae</taxon>
        <taxon>Tannerella</taxon>
    </lineage>
</organism>
<dbReference type="PATRIC" id="fig|1410950.3.peg.216"/>
<evidence type="ECO:0000256" key="1">
    <source>
        <dbReference type="SAM" id="SignalP"/>
    </source>
</evidence>